<proteinExistence type="predicted"/>
<gene>
    <name evidence="2" type="ORF">VOLCADRAFT_91368</name>
</gene>
<evidence type="ECO:0000313" key="2">
    <source>
        <dbReference type="EMBL" id="EFJ48220.1"/>
    </source>
</evidence>
<organism evidence="3">
    <name type="scientific">Volvox carteri f. nagariensis</name>
    <dbReference type="NCBI Taxonomy" id="3068"/>
    <lineage>
        <taxon>Eukaryota</taxon>
        <taxon>Viridiplantae</taxon>
        <taxon>Chlorophyta</taxon>
        <taxon>core chlorophytes</taxon>
        <taxon>Chlorophyceae</taxon>
        <taxon>CS clade</taxon>
        <taxon>Chlamydomonadales</taxon>
        <taxon>Volvocaceae</taxon>
        <taxon>Volvox</taxon>
    </lineage>
</organism>
<name>D8TWW1_VOLCA</name>
<dbReference type="RefSeq" id="XP_002950905.1">
    <property type="nucleotide sequence ID" value="XM_002950859.1"/>
</dbReference>
<dbReference type="AlphaFoldDB" id="D8TWW1"/>
<sequence>MNKHSAFEFAARVLIHWIVRPSPALNLLAQPIRRAGAYPEPQLYRMTAVPGQAHGQAHSRRQVGRSGEAARPKRGKPRDKIKKCNVLLDSSTWQPLRAFVWAFGATLQLPKADI</sequence>
<reference evidence="2 3" key="1">
    <citation type="journal article" date="2010" name="Science">
        <title>Genomic analysis of organismal complexity in the multicellular green alga Volvox carteri.</title>
        <authorList>
            <person name="Prochnik S.E."/>
            <person name="Umen J."/>
            <person name="Nedelcu A.M."/>
            <person name="Hallmann A."/>
            <person name="Miller S.M."/>
            <person name="Nishii I."/>
            <person name="Ferris P."/>
            <person name="Kuo A."/>
            <person name="Mitros T."/>
            <person name="Fritz-Laylin L.K."/>
            <person name="Hellsten U."/>
            <person name="Chapman J."/>
            <person name="Simakov O."/>
            <person name="Rensing S.A."/>
            <person name="Terry A."/>
            <person name="Pangilinan J."/>
            <person name="Kapitonov V."/>
            <person name="Jurka J."/>
            <person name="Salamov A."/>
            <person name="Shapiro H."/>
            <person name="Schmutz J."/>
            <person name="Grimwood J."/>
            <person name="Lindquist E."/>
            <person name="Lucas S."/>
            <person name="Grigoriev I.V."/>
            <person name="Schmitt R."/>
            <person name="Kirk D."/>
            <person name="Rokhsar D.S."/>
        </authorList>
    </citation>
    <scope>NUCLEOTIDE SEQUENCE [LARGE SCALE GENOMIC DNA]</scope>
    <source>
        <strain evidence="3">f. Nagariensis / Eve</strain>
    </source>
</reference>
<dbReference type="InParanoid" id="D8TWW1"/>
<accession>D8TWW1</accession>
<evidence type="ECO:0000313" key="3">
    <source>
        <dbReference type="Proteomes" id="UP000001058"/>
    </source>
</evidence>
<dbReference type="KEGG" id="vcn:VOLCADRAFT_91368"/>
<feature type="region of interest" description="Disordered" evidence="1">
    <location>
        <begin position="50"/>
        <end position="81"/>
    </location>
</feature>
<protein>
    <submittedName>
        <fullName evidence="2">Uncharacterized protein</fullName>
    </submittedName>
</protein>
<keyword evidence="3" id="KW-1185">Reference proteome</keyword>
<feature type="compositionally biased region" description="Basic residues" evidence="1">
    <location>
        <begin position="72"/>
        <end position="81"/>
    </location>
</feature>
<dbReference type="EMBL" id="GL378341">
    <property type="protein sequence ID" value="EFJ48220.1"/>
    <property type="molecule type" value="Genomic_DNA"/>
</dbReference>
<dbReference type="GeneID" id="9618328"/>
<dbReference type="Proteomes" id="UP000001058">
    <property type="component" value="Unassembled WGS sequence"/>
</dbReference>
<evidence type="ECO:0000256" key="1">
    <source>
        <dbReference type="SAM" id="MobiDB-lite"/>
    </source>
</evidence>